<dbReference type="Proteomes" id="UP000251647">
    <property type="component" value="Unassembled WGS sequence"/>
</dbReference>
<dbReference type="InterPro" id="IPR043504">
    <property type="entry name" value="Peptidase_S1_PA_chymotrypsin"/>
</dbReference>
<dbReference type="InterPro" id="IPR020008">
    <property type="entry name" value="GlyGly_CTERM"/>
</dbReference>
<dbReference type="PRINTS" id="PR00839">
    <property type="entry name" value="V8PROTEASE"/>
</dbReference>
<dbReference type="InterPro" id="IPR008256">
    <property type="entry name" value="Peptidase_S1B"/>
</dbReference>
<keyword evidence="2 6" id="KW-0645">Protease</keyword>
<evidence type="ECO:0000256" key="6">
    <source>
        <dbReference type="RuleBase" id="RU004296"/>
    </source>
</evidence>
<evidence type="ECO:0000256" key="4">
    <source>
        <dbReference type="ARBA" id="ARBA00022801"/>
    </source>
</evidence>
<evidence type="ECO:0000256" key="2">
    <source>
        <dbReference type="ARBA" id="ARBA00022670"/>
    </source>
</evidence>
<keyword evidence="5 6" id="KW-0720">Serine protease</keyword>
<keyword evidence="4 6" id="KW-0378">Hydrolase</keyword>
<dbReference type="RefSeq" id="WP_005307118.1">
    <property type="nucleotide sequence ID" value="NZ_PYOG01000028.1"/>
</dbReference>
<evidence type="ECO:0000256" key="3">
    <source>
        <dbReference type="ARBA" id="ARBA00022729"/>
    </source>
</evidence>
<protein>
    <recommendedName>
        <fullName evidence="6">Serine protease</fullName>
        <ecNumber evidence="6">3.4.21.-</ecNumber>
    </recommendedName>
</protein>
<feature type="signal peptide" evidence="6">
    <location>
        <begin position="1"/>
        <end position="21"/>
    </location>
</feature>
<keyword evidence="3 6" id="KW-0732">Signal</keyword>
<dbReference type="OrthoDB" id="6266568at2"/>
<gene>
    <name evidence="7" type="ORF">NCTC11647_02611</name>
</gene>
<dbReference type="EMBL" id="UATL01000002">
    <property type="protein sequence ID" value="SPY43697.1"/>
    <property type="molecule type" value="Genomic_DNA"/>
</dbReference>
<proteinExistence type="inferred from homology"/>
<dbReference type="PROSITE" id="PS50240">
    <property type="entry name" value="TRYPSIN_DOM"/>
    <property type="match status" value="1"/>
</dbReference>
<dbReference type="AlphaFoldDB" id="A0A2T3QD11"/>
<dbReference type="InterPro" id="IPR009003">
    <property type="entry name" value="Peptidase_S1_PA"/>
</dbReference>
<dbReference type="GO" id="GO:0004252">
    <property type="term" value="F:serine-type endopeptidase activity"/>
    <property type="evidence" value="ECO:0007669"/>
    <property type="project" value="InterPro"/>
</dbReference>
<dbReference type="Pfam" id="PF00089">
    <property type="entry name" value="Trypsin"/>
    <property type="match status" value="1"/>
</dbReference>
<sequence>MKQISLLALGITSLFSVPSYAVEDGVSLSWDKYPYIVESQCTGTVIAGKYILLAGHCGASIDNPFPRVVNFADGSTMMPIHRNAEPYYQEKKSADIALWTLPKTAPMNTIAFIDNLNDPNTIPTVGDKVSFIGFGQNDNIPRLGKGINSIIEEYPSVLIYGNSQSYSVPGDSGAPVFNEQNKIIAINYAGAGSIDRNQNGVNLRFVKDWLLQNINAWHSPTELKFTGSNTIEIQSLHVKNTNLALRQNNGALSSGDVTVTGGSCITDGDVTPFGTCTLELSSTGGEGHIMLDDGNTITINRAPKPEPKPDPQPSNGGGSGGSMGYLSLLGLLVLAFKRKK</sequence>
<dbReference type="InterPro" id="IPR001254">
    <property type="entry name" value="Trypsin_dom"/>
</dbReference>
<evidence type="ECO:0000256" key="1">
    <source>
        <dbReference type="ARBA" id="ARBA00008764"/>
    </source>
</evidence>
<comment type="similarity">
    <text evidence="1 6">Belongs to the peptidase S1B family.</text>
</comment>
<evidence type="ECO:0000313" key="8">
    <source>
        <dbReference type="Proteomes" id="UP000251647"/>
    </source>
</evidence>
<dbReference type="NCBIfam" id="TIGR03501">
    <property type="entry name" value="GlyGly_CTERM"/>
    <property type="match status" value="1"/>
</dbReference>
<name>A0A2T3QD11_PHODM</name>
<reference evidence="7 8" key="1">
    <citation type="submission" date="2018-06" db="EMBL/GenBank/DDBJ databases">
        <authorList>
            <consortium name="Pathogen Informatics"/>
            <person name="Doyle S."/>
        </authorList>
    </citation>
    <scope>NUCLEOTIDE SEQUENCE [LARGE SCALE GENOMIC DNA]</scope>
    <source>
        <strain evidence="7 8">NCTC11647</strain>
    </source>
</reference>
<dbReference type="SMART" id="SM00020">
    <property type="entry name" value="Tryp_SPc"/>
    <property type="match status" value="1"/>
</dbReference>
<dbReference type="SUPFAM" id="SSF50494">
    <property type="entry name" value="Trypsin-like serine proteases"/>
    <property type="match status" value="1"/>
</dbReference>
<accession>A0A2T3QD11</accession>
<evidence type="ECO:0000256" key="5">
    <source>
        <dbReference type="ARBA" id="ARBA00022825"/>
    </source>
</evidence>
<dbReference type="EC" id="3.4.21.-" evidence="6"/>
<dbReference type="Gene3D" id="2.40.10.10">
    <property type="entry name" value="Trypsin-like serine proteases"/>
    <property type="match status" value="2"/>
</dbReference>
<evidence type="ECO:0000313" key="7">
    <source>
        <dbReference type="EMBL" id="SPY43697.1"/>
    </source>
</evidence>
<dbReference type="GO" id="GO:0006508">
    <property type="term" value="P:proteolysis"/>
    <property type="evidence" value="ECO:0007669"/>
    <property type="project" value="UniProtKB-KW"/>
</dbReference>
<feature type="chain" id="PRO_5031676825" description="Serine protease" evidence="6">
    <location>
        <begin position="22"/>
        <end position="340"/>
    </location>
</feature>
<organism evidence="7 8">
    <name type="scientific">Photobacterium damselae</name>
    <dbReference type="NCBI Taxonomy" id="38293"/>
    <lineage>
        <taxon>Bacteria</taxon>
        <taxon>Pseudomonadati</taxon>
        <taxon>Pseudomonadota</taxon>
        <taxon>Gammaproteobacteria</taxon>
        <taxon>Vibrionales</taxon>
        <taxon>Vibrionaceae</taxon>
        <taxon>Photobacterium</taxon>
    </lineage>
</organism>